<accession>A0AAJ0C0T6</accession>
<dbReference type="SUPFAM" id="SSF53474">
    <property type="entry name" value="alpha/beta-Hydrolases"/>
    <property type="match status" value="1"/>
</dbReference>
<dbReference type="RefSeq" id="XP_060284281.1">
    <property type="nucleotide sequence ID" value="XM_060424550.1"/>
</dbReference>
<evidence type="ECO:0000313" key="3">
    <source>
        <dbReference type="EMBL" id="KAK1768068.1"/>
    </source>
</evidence>
<dbReference type="EMBL" id="MU839006">
    <property type="protein sequence ID" value="KAK1768068.1"/>
    <property type="molecule type" value="Genomic_DNA"/>
</dbReference>
<dbReference type="GO" id="GO:0016787">
    <property type="term" value="F:hydrolase activity"/>
    <property type="evidence" value="ECO:0007669"/>
    <property type="project" value="UniProtKB-KW"/>
</dbReference>
<dbReference type="AlphaFoldDB" id="A0AAJ0C0T6"/>
<proteinExistence type="predicted"/>
<protein>
    <submittedName>
        <fullName evidence="3">Alpha/Beta hydrolase protein</fullName>
    </submittedName>
</protein>
<dbReference type="Gene3D" id="3.40.50.1820">
    <property type="entry name" value="alpha/beta hydrolase"/>
    <property type="match status" value="1"/>
</dbReference>
<gene>
    <name evidence="3" type="ORF">QBC33DRAFT_450085</name>
</gene>
<keyword evidence="4" id="KW-1185">Reference proteome</keyword>
<feature type="domain" description="Alpha/beta hydrolase fold-3" evidence="2">
    <location>
        <begin position="95"/>
        <end position="316"/>
    </location>
</feature>
<dbReference type="InterPro" id="IPR013094">
    <property type="entry name" value="AB_hydrolase_3"/>
</dbReference>
<dbReference type="InterPro" id="IPR050300">
    <property type="entry name" value="GDXG_lipolytic_enzyme"/>
</dbReference>
<evidence type="ECO:0000313" key="4">
    <source>
        <dbReference type="Proteomes" id="UP001244011"/>
    </source>
</evidence>
<keyword evidence="1 3" id="KW-0378">Hydrolase</keyword>
<dbReference type="PANTHER" id="PTHR48081">
    <property type="entry name" value="AB HYDROLASE SUPERFAMILY PROTEIN C4A8.06C"/>
    <property type="match status" value="1"/>
</dbReference>
<evidence type="ECO:0000256" key="1">
    <source>
        <dbReference type="ARBA" id="ARBA00022801"/>
    </source>
</evidence>
<evidence type="ECO:0000259" key="2">
    <source>
        <dbReference type="Pfam" id="PF07859"/>
    </source>
</evidence>
<comment type="caution">
    <text evidence="3">The sequence shown here is derived from an EMBL/GenBank/DDBJ whole genome shotgun (WGS) entry which is preliminary data.</text>
</comment>
<sequence length="366" mass="41038">MTSPATPDDEALEGSEYVNPHDASSRWYLVARVFALRQGANLGYSLQHMAAPGAPGTTKTIWLDSTIGKYRGKELIKVDIWVPYPKRVLRKRPAVINLHGGGFVLGQGTDDTRWAAAVVKDLDAIVFSVNYRLAPAYHFPKPVEDCVDAILQIASRAEEFNFDPSSLIISGFSAGGNLALASWLVLQQPERWNYHLKLPVPNVLAFSLFYPLLDCTVSRPRKRTRCVRPDMTLPSSLTDLFDASYIYPPLAREERNDLRLSPGLMPDEMLDRMPPLHLCLCEWDMLLPEGLTFAERLNSRKKQIVVRVVAQEKHAWDKPPPVQPKKSMGIEYGEAIKTLKGCIEHTAGPLRRVRPISTLVRANTET</sequence>
<organism evidence="3 4">
    <name type="scientific">Phialemonium atrogriseum</name>
    <dbReference type="NCBI Taxonomy" id="1093897"/>
    <lineage>
        <taxon>Eukaryota</taxon>
        <taxon>Fungi</taxon>
        <taxon>Dikarya</taxon>
        <taxon>Ascomycota</taxon>
        <taxon>Pezizomycotina</taxon>
        <taxon>Sordariomycetes</taxon>
        <taxon>Sordariomycetidae</taxon>
        <taxon>Cephalothecales</taxon>
        <taxon>Cephalothecaceae</taxon>
        <taxon>Phialemonium</taxon>
    </lineage>
</organism>
<reference evidence="3" key="1">
    <citation type="submission" date="2023-06" db="EMBL/GenBank/DDBJ databases">
        <title>Genome-scale phylogeny and comparative genomics of the fungal order Sordariales.</title>
        <authorList>
            <consortium name="Lawrence Berkeley National Laboratory"/>
            <person name="Hensen N."/>
            <person name="Bonometti L."/>
            <person name="Westerberg I."/>
            <person name="Brannstrom I.O."/>
            <person name="Guillou S."/>
            <person name="Cros-Aarteil S."/>
            <person name="Calhoun S."/>
            <person name="Haridas S."/>
            <person name="Kuo A."/>
            <person name="Mondo S."/>
            <person name="Pangilinan J."/>
            <person name="Riley R."/>
            <person name="Labutti K."/>
            <person name="Andreopoulos B."/>
            <person name="Lipzen A."/>
            <person name="Chen C."/>
            <person name="Yanf M."/>
            <person name="Daum C."/>
            <person name="Ng V."/>
            <person name="Clum A."/>
            <person name="Steindorff A."/>
            <person name="Ohm R."/>
            <person name="Martin F."/>
            <person name="Silar P."/>
            <person name="Natvig D."/>
            <person name="Lalanne C."/>
            <person name="Gautier V."/>
            <person name="Ament-Velasquez S.L."/>
            <person name="Kruys A."/>
            <person name="Hutchinson M.I."/>
            <person name="Powell A.J."/>
            <person name="Barry K."/>
            <person name="Miller A.N."/>
            <person name="Grigoriev I.V."/>
            <person name="Debuchy R."/>
            <person name="Gladieux P."/>
            <person name="Thoren M.H."/>
            <person name="Johannesson H."/>
        </authorList>
    </citation>
    <scope>NUCLEOTIDE SEQUENCE</scope>
    <source>
        <strain evidence="3">8032-3</strain>
    </source>
</reference>
<dbReference type="InterPro" id="IPR029058">
    <property type="entry name" value="AB_hydrolase_fold"/>
</dbReference>
<dbReference type="Proteomes" id="UP001244011">
    <property type="component" value="Unassembled WGS sequence"/>
</dbReference>
<name>A0AAJ0C0T6_9PEZI</name>
<dbReference type="GeneID" id="85307737"/>
<dbReference type="Pfam" id="PF07859">
    <property type="entry name" value="Abhydrolase_3"/>
    <property type="match status" value="1"/>
</dbReference>